<dbReference type="GO" id="GO:0022857">
    <property type="term" value="F:transmembrane transporter activity"/>
    <property type="evidence" value="ECO:0007669"/>
    <property type="project" value="InterPro"/>
</dbReference>
<evidence type="ECO:0000256" key="1">
    <source>
        <dbReference type="SAM" id="Phobius"/>
    </source>
</evidence>
<dbReference type="AlphaFoldDB" id="A0A8G2L883"/>
<dbReference type="PROSITE" id="PS50850">
    <property type="entry name" value="MFS"/>
    <property type="match status" value="1"/>
</dbReference>
<dbReference type="SUPFAM" id="SSF103473">
    <property type="entry name" value="MFS general substrate transporter"/>
    <property type="match status" value="1"/>
</dbReference>
<dbReference type="InterPro" id="IPR020846">
    <property type="entry name" value="MFS_dom"/>
</dbReference>
<dbReference type="CDD" id="cd17353">
    <property type="entry name" value="MFS_OFA_like"/>
    <property type="match status" value="1"/>
</dbReference>
<name>A0A8G2L883_PICTO</name>
<feature type="domain" description="Major facilitator superfamily (MFS) profile" evidence="2">
    <location>
        <begin position="1"/>
        <end position="367"/>
    </location>
</feature>
<protein>
    <submittedName>
        <fullName evidence="3">MFS transporter, OFA family, oxalate/formate antiporter</fullName>
    </submittedName>
</protein>
<feature type="transmembrane region" description="Helical" evidence="1">
    <location>
        <begin position="197"/>
        <end position="221"/>
    </location>
</feature>
<evidence type="ECO:0000313" key="4">
    <source>
        <dbReference type="Proteomes" id="UP000192315"/>
    </source>
</evidence>
<dbReference type="Gene3D" id="1.20.1250.20">
    <property type="entry name" value="MFS general substrate transporter like domains"/>
    <property type="match status" value="2"/>
</dbReference>
<dbReference type="InterPro" id="IPR050327">
    <property type="entry name" value="Proton-linked_MCT"/>
</dbReference>
<proteinExistence type="predicted"/>
<evidence type="ECO:0000259" key="2">
    <source>
        <dbReference type="PROSITE" id="PS50850"/>
    </source>
</evidence>
<dbReference type="Proteomes" id="UP000192315">
    <property type="component" value="Unassembled WGS sequence"/>
</dbReference>
<organism evidence="3 4">
    <name type="scientific">Picrophilus torridus (strain ATCC 700027 / DSM 9790 / JCM 10055 / NBRC 100828 / KAW 2/3)</name>
    <dbReference type="NCBI Taxonomy" id="1122961"/>
    <lineage>
        <taxon>Archaea</taxon>
        <taxon>Methanobacteriati</taxon>
        <taxon>Thermoplasmatota</taxon>
        <taxon>Thermoplasmata</taxon>
        <taxon>Thermoplasmatales</taxon>
        <taxon>Picrophilaceae</taxon>
        <taxon>Picrophilus</taxon>
    </lineage>
</organism>
<keyword evidence="1" id="KW-0472">Membrane</keyword>
<gene>
    <name evidence="3" type="ORF">SAMN02745355_1090</name>
</gene>
<dbReference type="EMBL" id="FWYE01000002">
    <property type="protein sequence ID" value="SMD31169.1"/>
    <property type="molecule type" value="Genomic_DNA"/>
</dbReference>
<feature type="transmembrane region" description="Helical" evidence="1">
    <location>
        <begin position="97"/>
        <end position="119"/>
    </location>
</feature>
<reference evidence="3 4" key="1">
    <citation type="submission" date="2017-04" db="EMBL/GenBank/DDBJ databases">
        <authorList>
            <person name="Varghese N."/>
            <person name="Submissions S."/>
        </authorList>
    </citation>
    <scope>NUCLEOTIDE SEQUENCE [LARGE SCALE GENOMIC DNA]</scope>
    <source>
        <strain evidence="3 4">DSM 9789</strain>
    </source>
</reference>
<dbReference type="RefSeq" id="WP_084272907.1">
    <property type="nucleotide sequence ID" value="NZ_FWYE01000002.1"/>
</dbReference>
<feature type="transmembrane region" description="Helical" evidence="1">
    <location>
        <begin position="260"/>
        <end position="277"/>
    </location>
</feature>
<keyword evidence="1" id="KW-1133">Transmembrane helix</keyword>
<dbReference type="InterPro" id="IPR036259">
    <property type="entry name" value="MFS_trans_sf"/>
</dbReference>
<feature type="transmembrane region" description="Helical" evidence="1">
    <location>
        <begin position="44"/>
        <end position="64"/>
    </location>
</feature>
<feature type="transmembrane region" description="Helical" evidence="1">
    <location>
        <begin position="5"/>
        <end position="24"/>
    </location>
</feature>
<feature type="transmembrane region" description="Helical" evidence="1">
    <location>
        <begin position="227"/>
        <end position="248"/>
    </location>
</feature>
<keyword evidence="1" id="KW-0812">Transmembrane</keyword>
<dbReference type="Pfam" id="PF07690">
    <property type="entry name" value="MFS_1"/>
    <property type="match status" value="1"/>
</dbReference>
<feature type="transmembrane region" description="Helical" evidence="1">
    <location>
        <begin position="157"/>
        <end position="176"/>
    </location>
</feature>
<sequence>MDKRIFIVIGLLTMSFNSLYQYSWNAFEPLLKTGLNVTLVQVELAFTLFAIFSTVFQGIGGFFADRRGPRIVGIISGILSATGFLGTALIHNLYAFYISWSIGSIGEGILYGISTNLAVKWFIKRRGLSTGIVSLGFGLGASVANIFIYRAVDFESVMLIIGITEVILIPAMMFFVEYPGKNLTGTKASRNLRQKRFWILYLSFITASLPLMVISSSFGYIGKQLPAVEFTILLSVFPLLSGTSRPLLGLVSDYIGRPMMVLIIDVFLILGSLMLIFNVFAAAIVLIGFFGGSMISLYFSLVGDLFGTRFSTANNGIFYTGKAVSGVIGSSLFAIMFKINHYYSYIFVLLFSILGIIFLYTASHDIIIKNKKS</sequence>
<dbReference type="InterPro" id="IPR011701">
    <property type="entry name" value="MFS"/>
</dbReference>
<feature type="transmembrane region" description="Helical" evidence="1">
    <location>
        <begin position="131"/>
        <end position="151"/>
    </location>
</feature>
<comment type="caution">
    <text evidence="3">The sequence shown here is derived from an EMBL/GenBank/DDBJ whole genome shotgun (WGS) entry which is preliminary data.</text>
</comment>
<accession>A0A8G2L883</accession>
<evidence type="ECO:0000313" key="3">
    <source>
        <dbReference type="EMBL" id="SMD31169.1"/>
    </source>
</evidence>
<feature type="transmembrane region" description="Helical" evidence="1">
    <location>
        <begin position="283"/>
        <end position="305"/>
    </location>
</feature>
<keyword evidence="4" id="KW-1185">Reference proteome</keyword>
<feature type="transmembrane region" description="Helical" evidence="1">
    <location>
        <begin position="71"/>
        <end position="91"/>
    </location>
</feature>
<dbReference type="PANTHER" id="PTHR11360">
    <property type="entry name" value="MONOCARBOXYLATE TRANSPORTER"/>
    <property type="match status" value="1"/>
</dbReference>
<feature type="transmembrane region" description="Helical" evidence="1">
    <location>
        <begin position="342"/>
        <end position="362"/>
    </location>
</feature>
<feature type="transmembrane region" description="Helical" evidence="1">
    <location>
        <begin position="317"/>
        <end position="336"/>
    </location>
</feature>
<dbReference type="PANTHER" id="PTHR11360:SF304">
    <property type="entry name" value="MFS DOMAIN-CONTAINING PROTEIN"/>
    <property type="match status" value="1"/>
</dbReference>